<dbReference type="STRING" id="545619.SAMN04489860_0099"/>
<name>A0A1H1M1V7_9CELL</name>
<gene>
    <name evidence="3" type="ORF">SAMN04489860_0099</name>
</gene>
<sequence length="252" mass="25491">MTTSPRNPAVLVGCSHGTDSPDGQAAVTALLDDVRARRPDLDVRETYVDVQHPQLPDVLAGVVEPGAPGAVGDPTAEPQDAVVVPLLLSAGFHVYVDVTEAVADHDAATADAVRTGALGPDPRLVEILRARLASVGLLPGDAVVLGAAGSSDARAVEAVEEVAEGLRARLEVPVTIGYGSKATPTVPEAVAAAREAGATRVVIAAYLLAPGVFLDKLADAGADVVTDALAPDPLLTDIVLDRYADGVAALGA</sequence>
<dbReference type="eggNOG" id="COG2138">
    <property type="taxonomic scope" value="Bacteria"/>
</dbReference>
<dbReference type="RefSeq" id="WP_029251832.1">
    <property type="nucleotide sequence ID" value="NZ_LT629776.1"/>
</dbReference>
<dbReference type="GO" id="GO:0046872">
    <property type="term" value="F:metal ion binding"/>
    <property type="evidence" value="ECO:0007669"/>
    <property type="project" value="UniProtKB-KW"/>
</dbReference>
<evidence type="ECO:0000313" key="3">
    <source>
        <dbReference type="EMBL" id="SDR80315.1"/>
    </source>
</evidence>
<dbReference type="CDD" id="cd03416">
    <property type="entry name" value="CbiX_SirB_N"/>
    <property type="match status" value="1"/>
</dbReference>
<dbReference type="GO" id="GO:0016829">
    <property type="term" value="F:lyase activity"/>
    <property type="evidence" value="ECO:0007669"/>
    <property type="project" value="UniProtKB-KW"/>
</dbReference>
<dbReference type="InterPro" id="IPR050963">
    <property type="entry name" value="Sirohydro_Cobaltochel/CbiX"/>
</dbReference>
<dbReference type="EMBL" id="LT629776">
    <property type="protein sequence ID" value="SDR80315.1"/>
    <property type="molecule type" value="Genomic_DNA"/>
</dbReference>
<dbReference type="Gene3D" id="3.40.50.1400">
    <property type="match status" value="2"/>
</dbReference>
<dbReference type="Proteomes" id="UP000185663">
    <property type="component" value="Chromosome I"/>
</dbReference>
<evidence type="ECO:0000256" key="1">
    <source>
        <dbReference type="ARBA" id="ARBA00022723"/>
    </source>
</evidence>
<dbReference type="InterPro" id="IPR002762">
    <property type="entry name" value="CbiX-like"/>
</dbReference>
<keyword evidence="4" id="KW-1185">Reference proteome</keyword>
<dbReference type="PANTHER" id="PTHR33542">
    <property type="entry name" value="SIROHYDROCHLORIN FERROCHELATASE, CHLOROPLASTIC"/>
    <property type="match status" value="1"/>
</dbReference>
<keyword evidence="2" id="KW-0456">Lyase</keyword>
<proteinExistence type="predicted"/>
<evidence type="ECO:0000256" key="2">
    <source>
        <dbReference type="ARBA" id="ARBA00023239"/>
    </source>
</evidence>
<reference evidence="3 4" key="1">
    <citation type="submission" date="2016-10" db="EMBL/GenBank/DDBJ databases">
        <authorList>
            <person name="de Groot N.N."/>
        </authorList>
    </citation>
    <scope>NUCLEOTIDE SEQUENCE [LARGE SCALE GENOMIC DNA]</scope>
    <source>
        <strain evidence="3 4">DSM 22126</strain>
    </source>
</reference>
<evidence type="ECO:0000313" key="4">
    <source>
        <dbReference type="Proteomes" id="UP000185663"/>
    </source>
</evidence>
<dbReference type="Pfam" id="PF01903">
    <property type="entry name" value="CbiX"/>
    <property type="match status" value="2"/>
</dbReference>
<accession>A0A1H1M1V7</accession>
<organism evidence="3 4">
    <name type="scientific">Paraoerskovia marina</name>
    <dbReference type="NCBI Taxonomy" id="545619"/>
    <lineage>
        <taxon>Bacteria</taxon>
        <taxon>Bacillati</taxon>
        <taxon>Actinomycetota</taxon>
        <taxon>Actinomycetes</taxon>
        <taxon>Micrococcales</taxon>
        <taxon>Cellulomonadaceae</taxon>
        <taxon>Paraoerskovia</taxon>
    </lineage>
</organism>
<dbReference type="AlphaFoldDB" id="A0A1H1M1V7"/>
<protein>
    <submittedName>
        <fullName evidence="3">Sirohydrochlorin ferrochelatase</fullName>
    </submittedName>
</protein>
<keyword evidence="1" id="KW-0479">Metal-binding</keyword>
<dbReference type="OrthoDB" id="7345302at2"/>
<dbReference type="SUPFAM" id="SSF53800">
    <property type="entry name" value="Chelatase"/>
    <property type="match status" value="1"/>
</dbReference>
<dbReference type="PANTHER" id="PTHR33542:SF5">
    <property type="entry name" value="FERROCHELATASE CHE1"/>
    <property type="match status" value="1"/>
</dbReference>